<name>A0A9D1L860_9FIRM</name>
<dbReference type="Gene3D" id="3.40.50.300">
    <property type="entry name" value="P-loop containing nucleotide triphosphate hydrolases"/>
    <property type="match status" value="1"/>
</dbReference>
<evidence type="ECO:0000259" key="6">
    <source>
        <dbReference type="PROSITE" id="PS50893"/>
    </source>
</evidence>
<protein>
    <submittedName>
        <fullName evidence="7">ABC transporter ATP-binding protein</fullName>
    </submittedName>
</protein>
<comment type="similarity">
    <text evidence="1">Belongs to the ABC transporter superfamily.</text>
</comment>
<keyword evidence="5" id="KW-1133">Transmembrane helix</keyword>
<evidence type="ECO:0000313" key="8">
    <source>
        <dbReference type="Proteomes" id="UP000824091"/>
    </source>
</evidence>
<dbReference type="PROSITE" id="PS00211">
    <property type="entry name" value="ABC_TRANSPORTER_1"/>
    <property type="match status" value="1"/>
</dbReference>
<dbReference type="InterPro" id="IPR025662">
    <property type="entry name" value="Sigma_54_int_dom_ATP-bd_1"/>
</dbReference>
<evidence type="ECO:0000313" key="7">
    <source>
        <dbReference type="EMBL" id="HIU28584.1"/>
    </source>
</evidence>
<dbReference type="GO" id="GO:0098796">
    <property type="term" value="C:membrane protein complex"/>
    <property type="evidence" value="ECO:0007669"/>
    <property type="project" value="UniProtKB-ARBA"/>
</dbReference>
<dbReference type="SMART" id="SM00382">
    <property type="entry name" value="AAA"/>
    <property type="match status" value="1"/>
</dbReference>
<gene>
    <name evidence="7" type="ORF">IAD16_09455</name>
</gene>
<proteinExistence type="inferred from homology"/>
<sequence length="744" mass="83723">MLKLKNVSKFYYSNGVITSGFSRVNLELSMGEFVVITGESGSGKSTLLNVLSGLDTYEEGEMYINGQETSHYNEADFEEYRRKYVGNIFQNFNLVNSYTVYQNVELALLLNGESKKEARDRVMDIIEKVGLSDFAGTKCAKLSGGQKQRVAIARALAKETPIIVADEPTGNLDSKSAEDVISLLSQISKDKLVIIVTHNLEQVEKYATRLIKMHDGKILEDKVIAKPVPPQTETARRFSDITAADRIRIGARNAFNIPAKFVLIFAVFLFVVFAVAGTYSSFQKMAYEESIYGYSQFFSDSSDSRIVINKADRSAITEDELAQVEALDNVSRVSKNDMLTDYTESVIDQEGWYWFYGNFFELKDFDGQLAAGRMPENDNEIILLGDSDDAYFTDEMEDMIGKDLYIERYDPEGMLKLINPMKVVGVAAAPDSQTGGYNRFYVGSSLFESISRQIAAEKEDLGSYFEGQYFLSTSDNAIFQIIPNSNVPEGEAYVSNMLGDMTSDGECIGKNIEISVDGVYDKDSVNVRITRTYNKNNFSSLLGEEYNESINGAVYVNDDQYDRLVNKGYFQSSVYVEDVKKLDDTISALNDMGFKTLAMRDALADEGIELMQMITLMKTFMLAVLIIALFFISYFIIRIVLKSRNAYYTTLRTLGASRKISRQLLDIELFLTATMAYALFMAVMALVYAHVITQTFVVDLAGYLTPGNYVAIYIIIIAMSYMISHRFARKLFRDSVMNTYREEA</sequence>
<evidence type="ECO:0000256" key="2">
    <source>
        <dbReference type="ARBA" id="ARBA00022448"/>
    </source>
</evidence>
<keyword evidence="4 7" id="KW-0067">ATP-binding</keyword>
<keyword evidence="5" id="KW-0812">Transmembrane</keyword>
<accession>A0A9D1L860</accession>
<dbReference type="AlphaFoldDB" id="A0A9D1L860"/>
<dbReference type="InterPro" id="IPR003439">
    <property type="entry name" value="ABC_transporter-like_ATP-bd"/>
</dbReference>
<dbReference type="InterPro" id="IPR027417">
    <property type="entry name" value="P-loop_NTPase"/>
</dbReference>
<reference evidence="7" key="1">
    <citation type="submission" date="2020-10" db="EMBL/GenBank/DDBJ databases">
        <authorList>
            <person name="Gilroy R."/>
        </authorList>
    </citation>
    <scope>NUCLEOTIDE SEQUENCE</scope>
    <source>
        <strain evidence="7">11300</strain>
    </source>
</reference>
<dbReference type="Pfam" id="PF00005">
    <property type="entry name" value="ABC_tran"/>
    <property type="match status" value="1"/>
</dbReference>
<feature type="transmembrane region" description="Helical" evidence="5">
    <location>
        <begin position="261"/>
        <end position="282"/>
    </location>
</feature>
<dbReference type="EMBL" id="DVMO01000148">
    <property type="protein sequence ID" value="HIU28584.1"/>
    <property type="molecule type" value="Genomic_DNA"/>
</dbReference>
<dbReference type="FunFam" id="3.40.50.300:FF:000032">
    <property type="entry name" value="Export ABC transporter ATP-binding protein"/>
    <property type="match status" value="1"/>
</dbReference>
<dbReference type="PROSITE" id="PS00675">
    <property type="entry name" value="SIGMA54_INTERACT_1"/>
    <property type="match status" value="1"/>
</dbReference>
<evidence type="ECO:0000256" key="1">
    <source>
        <dbReference type="ARBA" id="ARBA00005417"/>
    </source>
</evidence>
<organism evidence="7 8">
    <name type="scientific">Candidatus Fimisoma avicola</name>
    <dbReference type="NCBI Taxonomy" id="2840826"/>
    <lineage>
        <taxon>Bacteria</taxon>
        <taxon>Bacillati</taxon>
        <taxon>Bacillota</taxon>
        <taxon>Clostridia</taxon>
        <taxon>Eubacteriales</taxon>
        <taxon>Candidatus Fimisoma</taxon>
    </lineage>
</organism>
<dbReference type="PROSITE" id="PS50893">
    <property type="entry name" value="ABC_TRANSPORTER_2"/>
    <property type="match status" value="1"/>
</dbReference>
<dbReference type="SUPFAM" id="SSF52540">
    <property type="entry name" value="P-loop containing nucleoside triphosphate hydrolases"/>
    <property type="match status" value="1"/>
</dbReference>
<evidence type="ECO:0000256" key="4">
    <source>
        <dbReference type="ARBA" id="ARBA00022840"/>
    </source>
</evidence>
<feature type="transmembrane region" description="Helical" evidence="5">
    <location>
        <begin position="703"/>
        <end position="723"/>
    </location>
</feature>
<dbReference type="GO" id="GO:0022857">
    <property type="term" value="F:transmembrane transporter activity"/>
    <property type="evidence" value="ECO:0007669"/>
    <property type="project" value="UniProtKB-ARBA"/>
</dbReference>
<dbReference type="InterPro" id="IPR017911">
    <property type="entry name" value="MacB-like_ATP-bd"/>
</dbReference>
<keyword evidence="2" id="KW-0813">Transport</keyword>
<feature type="transmembrane region" description="Helical" evidence="5">
    <location>
        <begin position="669"/>
        <end position="691"/>
    </location>
</feature>
<keyword evidence="3" id="KW-0547">Nucleotide-binding</keyword>
<keyword evidence="5" id="KW-0472">Membrane</keyword>
<dbReference type="PANTHER" id="PTHR42798">
    <property type="entry name" value="LIPOPROTEIN-RELEASING SYSTEM ATP-BINDING PROTEIN LOLD"/>
    <property type="match status" value="1"/>
</dbReference>
<dbReference type="InterPro" id="IPR017871">
    <property type="entry name" value="ABC_transporter-like_CS"/>
</dbReference>
<feature type="transmembrane region" description="Helical" evidence="5">
    <location>
        <begin position="620"/>
        <end position="641"/>
    </location>
</feature>
<dbReference type="GO" id="GO:0005524">
    <property type="term" value="F:ATP binding"/>
    <property type="evidence" value="ECO:0007669"/>
    <property type="project" value="UniProtKB-KW"/>
</dbReference>
<evidence type="ECO:0000256" key="3">
    <source>
        <dbReference type="ARBA" id="ARBA00022741"/>
    </source>
</evidence>
<dbReference type="Proteomes" id="UP000824091">
    <property type="component" value="Unassembled WGS sequence"/>
</dbReference>
<comment type="caution">
    <text evidence="7">The sequence shown here is derived from an EMBL/GenBank/DDBJ whole genome shotgun (WGS) entry which is preliminary data.</text>
</comment>
<evidence type="ECO:0000256" key="5">
    <source>
        <dbReference type="SAM" id="Phobius"/>
    </source>
</evidence>
<dbReference type="CDD" id="cd03255">
    <property type="entry name" value="ABC_MJ0796_LolCDE_FtsE"/>
    <property type="match status" value="1"/>
</dbReference>
<reference evidence="7" key="2">
    <citation type="journal article" date="2021" name="PeerJ">
        <title>Extensive microbial diversity within the chicken gut microbiome revealed by metagenomics and culture.</title>
        <authorList>
            <person name="Gilroy R."/>
            <person name="Ravi A."/>
            <person name="Getino M."/>
            <person name="Pursley I."/>
            <person name="Horton D.L."/>
            <person name="Alikhan N.F."/>
            <person name="Baker D."/>
            <person name="Gharbi K."/>
            <person name="Hall N."/>
            <person name="Watson M."/>
            <person name="Adriaenssens E.M."/>
            <person name="Foster-Nyarko E."/>
            <person name="Jarju S."/>
            <person name="Secka A."/>
            <person name="Antonio M."/>
            <person name="Oren A."/>
            <person name="Chaudhuri R.R."/>
            <person name="La Ragione R."/>
            <person name="Hildebrand F."/>
            <person name="Pallen M.J."/>
        </authorList>
    </citation>
    <scope>NUCLEOTIDE SEQUENCE</scope>
    <source>
        <strain evidence="7">11300</strain>
    </source>
</reference>
<dbReference type="GO" id="GO:0016887">
    <property type="term" value="F:ATP hydrolysis activity"/>
    <property type="evidence" value="ECO:0007669"/>
    <property type="project" value="InterPro"/>
</dbReference>
<dbReference type="InterPro" id="IPR003593">
    <property type="entry name" value="AAA+_ATPase"/>
</dbReference>
<dbReference type="PANTHER" id="PTHR42798:SF6">
    <property type="entry name" value="CELL DIVISION ATP-BINDING PROTEIN FTSE"/>
    <property type="match status" value="1"/>
</dbReference>
<feature type="domain" description="ABC transporter" evidence="6">
    <location>
        <begin position="2"/>
        <end position="240"/>
    </location>
</feature>